<name>A0ABW5U353_9RHOB</name>
<evidence type="ECO:0000313" key="2">
    <source>
        <dbReference type="Proteomes" id="UP001597474"/>
    </source>
</evidence>
<accession>A0ABW5U353</accession>
<reference evidence="2" key="1">
    <citation type="journal article" date="2019" name="Int. J. Syst. Evol. Microbiol.">
        <title>The Global Catalogue of Microorganisms (GCM) 10K type strain sequencing project: providing services to taxonomists for standard genome sequencing and annotation.</title>
        <authorList>
            <consortium name="The Broad Institute Genomics Platform"/>
            <consortium name="The Broad Institute Genome Sequencing Center for Infectious Disease"/>
            <person name="Wu L."/>
            <person name="Ma J."/>
        </authorList>
    </citation>
    <scope>NUCLEOTIDE SEQUENCE [LARGE SCALE GENOMIC DNA]</scope>
    <source>
        <strain evidence="2">TISTR 2562</strain>
    </source>
</reference>
<proteinExistence type="predicted"/>
<sequence length="53" mass="5614">MRLPSLPFLSGGDLGQRHKGRVIELLGESGQPVGQGKGLEIAENVQNPVISHP</sequence>
<evidence type="ECO:0000313" key="1">
    <source>
        <dbReference type="EMBL" id="MFD2740343.1"/>
    </source>
</evidence>
<dbReference type="EMBL" id="JBHUMP010000010">
    <property type="protein sequence ID" value="MFD2740343.1"/>
    <property type="molecule type" value="Genomic_DNA"/>
</dbReference>
<dbReference type="Proteomes" id="UP001597474">
    <property type="component" value="Unassembled WGS sequence"/>
</dbReference>
<organism evidence="1 2">
    <name type="scientific">Sulfitobacter aestuarii</name>
    <dbReference type="NCBI Taxonomy" id="2161676"/>
    <lineage>
        <taxon>Bacteria</taxon>
        <taxon>Pseudomonadati</taxon>
        <taxon>Pseudomonadota</taxon>
        <taxon>Alphaproteobacteria</taxon>
        <taxon>Rhodobacterales</taxon>
        <taxon>Roseobacteraceae</taxon>
        <taxon>Sulfitobacter</taxon>
    </lineage>
</organism>
<comment type="caution">
    <text evidence="1">The sequence shown here is derived from an EMBL/GenBank/DDBJ whole genome shotgun (WGS) entry which is preliminary data.</text>
</comment>
<dbReference type="RefSeq" id="WP_386374814.1">
    <property type="nucleotide sequence ID" value="NZ_JBHUMP010000010.1"/>
</dbReference>
<protein>
    <submittedName>
        <fullName evidence="1">Uncharacterized protein</fullName>
    </submittedName>
</protein>
<keyword evidence="2" id="KW-1185">Reference proteome</keyword>
<gene>
    <name evidence="1" type="ORF">ACFSUD_12220</name>
</gene>